<dbReference type="Proteomes" id="UP000668403">
    <property type="component" value="Unassembled WGS sequence"/>
</dbReference>
<protein>
    <submittedName>
        <fullName evidence="7">FHA domain-containing protein</fullName>
    </submittedName>
</protein>
<feature type="domain" description="FtsK" evidence="6">
    <location>
        <begin position="693"/>
        <end position="881"/>
    </location>
</feature>
<evidence type="ECO:0000259" key="6">
    <source>
        <dbReference type="PROSITE" id="PS50901"/>
    </source>
</evidence>
<dbReference type="PROSITE" id="PS50901">
    <property type="entry name" value="FTSK"/>
    <property type="match status" value="2"/>
</dbReference>
<dbReference type="PROSITE" id="PS50006">
    <property type="entry name" value="FHA_DOMAIN"/>
    <property type="match status" value="1"/>
</dbReference>
<dbReference type="Pfam" id="PF01580">
    <property type="entry name" value="FtsK_SpoIIIE"/>
    <property type="match status" value="2"/>
</dbReference>
<evidence type="ECO:0000256" key="4">
    <source>
        <dbReference type="PROSITE-ProRule" id="PRU00289"/>
    </source>
</evidence>
<gene>
    <name evidence="7" type="ORF">J4H85_05500</name>
</gene>
<dbReference type="SUPFAM" id="SSF52540">
    <property type="entry name" value="P-loop containing nucleoside triphosphate hydrolases"/>
    <property type="match status" value="2"/>
</dbReference>
<dbReference type="InterPro" id="IPR003593">
    <property type="entry name" value="AAA+_ATPase"/>
</dbReference>
<dbReference type="CDD" id="cd01127">
    <property type="entry name" value="TrwB_TraG_TraD_VirD4"/>
    <property type="match status" value="1"/>
</dbReference>
<dbReference type="Gene3D" id="2.60.200.20">
    <property type="match status" value="1"/>
</dbReference>
<evidence type="ECO:0000259" key="5">
    <source>
        <dbReference type="PROSITE" id="PS50006"/>
    </source>
</evidence>
<dbReference type="GO" id="GO:0003677">
    <property type="term" value="F:DNA binding"/>
    <property type="evidence" value="ECO:0007669"/>
    <property type="project" value="InterPro"/>
</dbReference>
<evidence type="ECO:0000256" key="2">
    <source>
        <dbReference type="ARBA" id="ARBA00022741"/>
    </source>
</evidence>
<feature type="binding site" evidence="4">
    <location>
        <begin position="711"/>
        <end position="718"/>
    </location>
    <ligand>
        <name>ATP</name>
        <dbReference type="ChEBI" id="CHEBI:30616"/>
    </ligand>
</feature>
<feature type="domain" description="FHA" evidence="5">
    <location>
        <begin position="128"/>
        <end position="176"/>
    </location>
</feature>
<sequence>MHLRLRVLGEHASSDDVVISCAPSVSVSEVARALQLRCDRRAWQDRSAVTHRGPVTLVGRPVDGNDAHVIDPGAALESSGVQSGWEVRILHEFDAAARLPRSTPIVGTVEVLDGVERGHRFSLIAGANRVGRGAHNRVRIGDRSVSRTHCVIDLRDRAVIRDLASVNGIAADGVRCQSVALPAPGARVVQIGDISLRVRVDGTWSRSHRVPKVGAPAGQVSYTPPPRVIATFAPAEHLLPRPPEHTASSRAPLVTMLAPAVLGIAMWLVTGSATSLVFAVLSPLLAGSVWMVERLRGRTQTRRGEAEFQRTLARERRVLTNAREREIDARSAEAPSTREIVHAARHRTRVLWTRRTEHGAFLSVRFGTGRSTSRTTCTVPEGGPQTQHDQLQSLADDFASVECVPIVERLSSAGSIAVCGPEETMSGIARALVLQLIGLHAPSDMRVVCFADAARASQWAWLGWAPHVDMTAGPLMTPHLADTDDDAAALVAALECEVERRAGNTAPAAPTARFAPESDAGDVPGVVVGGAGTRPTIVVLVLSEVHVARARLIRLAEYGPEFGVHLVWCAESSAAVPAACRTYVECDTESCRVGSVRAGLTTPLERAESVDIETAELTARRMAPLNAADILRETRNELADTVALRDLHEVDLTAGSDAILRGWRATGSVRADWSQGSRRVPAPLAATLGQGTDGPLRIDLRADGPHALVGGTTGSGKSDFLQTWVISLAASLSPEQVTFLLFDFKGGAAFADCALLPHTVGMVTDLSSHLADRVLKSLRAELRYREGLLVEAGAKDLLTLERASDVTAPPALVIVIDEFATVANEVPEFIDGIVDIAQRGRSLGLHLIMATQRPAGVITENVRANTRIRIALRMADDRESRDVIESPVASRISVTTPGRATVRLGRDAPVQFQTGHLGAVAQSSETESEIHVARLGFSSRPLFNDASATTPAPGEHRTTDLQRVVHAVRAAAADAKVRHARRPWLEPLPAELSMDTLHARISRDAERGVPVGLVDVPEEQSQSALTLDLCAVGHVAILGASGTGKTSALVTSACELSRSSTTSRPIEIYGIDATGGSLHGLEVLPSVGAIASSSDLELVSRILERLCRVLNEPPIGHVRAVLLIDGFAAFREASASSAVPAPLDLPFAEILSRGRAAGVHVILTTDRPGAIPAAFAASIQRRFVLRLVSESDSALLGLSTDAMTVAPPGRGIIAGSQEEFQFASLAPQSGHEALFRSVAHRAAELERAGVPRATRLHNAPRCIALGALPVTHAGGPVIGIETTAITPVSMPTAGLALIVGPPASGVTTTLDTCVRAWVRWCREHGTTADTVLLTFGRSALRDSCQWTRCAMGEQQIGDLVEELLTDVSGADADRASETLRSRRLIVVERAMDCDDDRVLARLALLARRVKRSGALILIESDPNALPHPLSAAVRHPRWGISLKPDPLDGSGPFRESFPRRIRREEPVGRGLLIHAGSVVGVQVALAVDTTRGDHERAACHS</sequence>
<reference evidence="7" key="1">
    <citation type="submission" date="2021-03" db="EMBL/GenBank/DDBJ databases">
        <title>Leucobacter chromiisoli sp. nov., isolated from chromium-containing soil of chemical plant.</title>
        <authorList>
            <person name="Xu Z."/>
        </authorList>
    </citation>
    <scope>NUCLEOTIDE SEQUENCE</scope>
    <source>
        <strain evidence="7">K 70/01</strain>
    </source>
</reference>
<dbReference type="InterPro" id="IPR002543">
    <property type="entry name" value="FtsK_dom"/>
</dbReference>
<dbReference type="Gene3D" id="3.40.50.300">
    <property type="entry name" value="P-loop containing nucleotide triphosphate hydrolases"/>
    <property type="match status" value="3"/>
</dbReference>
<keyword evidence="1" id="KW-0597">Phosphoprotein</keyword>
<comment type="caution">
    <text evidence="7">The sequence shown here is derived from an EMBL/GenBank/DDBJ whole genome shotgun (WGS) entry which is preliminary data.</text>
</comment>
<dbReference type="Pfam" id="PF16697">
    <property type="entry name" value="Yop-YscD_cpl"/>
    <property type="match status" value="1"/>
</dbReference>
<dbReference type="InterPro" id="IPR027417">
    <property type="entry name" value="P-loop_NTPase"/>
</dbReference>
<dbReference type="SMART" id="SM00240">
    <property type="entry name" value="FHA"/>
    <property type="match status" value="1"/>
</dbReference>
<dbReference type="InterPro" id="IPR032030">
    <property type="entry name" value="YscD_cytoplasmic_dom"/>
</dbReference>
<keyword evidence="8" id="KW-1185">Reference proteome</keyword>
<proteinExistence type="predicted"/>
<dbReference type="PANTHER" id="PTHR22683:SF1">
    <property type="entry name" value="TYPE VII SECRETION SYSTEM PROTEIN ESSC"/>
    <property type="match status" value="1"/>
</dbReference>
<dbReference type="EMBL" id="JAGFBF010000003">
    <property type="protein sequence ID" value="MBO2989449.1"/>
    <property type="molecule type" value="Genomic_DNA"/>
</dbReference>
<keyword evidence="3 4" id="KW-0067">ATP-binding</keyword>
<dbReference type="PANTHER" id="PTHR22683">
    <property type="entry name" value="SPORULATION PROTEIN RELATED"/>
    <property type="match status" value="1"/>
</dbReference>
<keyword evidence="2 4" id="KW-0547">Nucleotide-binding</keyword>
<dbReference type="InterPro" id="IPR008984">
    <property type="entry name" value="SMAD_FHA_dom_sf"/>
</dbReference>
<accession>A0A939QII5</accession>
<evidence type="ECO:0000313" key="8">
    <source>
        <dbReference type="Proteomes" id="UP000668403"/>
    </source>
</evidence>
<dbReference type="InterPro" id="IPR050206">
    <property type="entry name" value="FtsK/SpoIIIE/SftA"/>
</dbReference>
<feature type="binding site" evidence="4">
    <location>
        <begin position="1039"/>
        <end position="1046"/>
    </location>
    <ligand>
        <name>ATP</name>
        <dbReference type="ChEBI" id="CHEBI:30616"/>
    </ligand>
</feature>
<dbReference type="InterPro" id="IPR000253">
    <property type="entry name" value="FHA_dom"/>
</dbReference>
<name>A0A939QII5_9MICO</name>
<evidence type="ECO:0000313" key="7">
    <source>
        <dbReference type="EMBL" id="MBO2989449.1"/>
    </source>
</evidence>
<dbReference type="CDD" id="cd00060">
    <property type="entry name" value="FHA"/>
    <property type="match status" value="1"/>
</dbReference>
<dbReference type="RefSeq" id="WP_208237687.1">
    <property type="nucleotide sequence ID" value="NZ_BAAAQU010000001.1"/>
</dbReference>
<dbReference type="SUPFAM" id="SSF49879">
    <property type="entry name" value="SMAD/FHA domain"/>
    <property type="match status" value="1"/>
</dbReference>
<dbReference type="GO" id="GO:0005524">
    <property type="term" value="F:ATP binding"/>
    <property type="evidence" value="ECO:0007669"/>
    <property type="project" value="UniProtKB-UniRule"/>
</dbReference>
<evidence type="ECO:0000256" key="1">
    <source>
        <dbReference type="ARBA" id="ARBA00022553"/>
    </source>
</evidence>
<organism evidence="7 8">
    <name type="scientific">Leucobacter tardus</name>
    <dbReference type="NCBI Taxonomy" id="501483"/>
    <lineage>
        <taxon>Bacteria</taxon>
        <taxon>Bacillati</taxon>
        <taxon>Actinomycetota</taxon>
        <taxon>Actinomycetes</taxon>
        <taxon>Micrococcales</taxon>
        <taxon>Microbacteriaceae</taxon>
        <taxon>Leucobacter</taxon>
    </lineage>
</organism>
<feature type="domain" description="FtsK" evidence="6">
    <location>
        <begin position="1022"/>
        <end position="1194"/>
    </location>
</feature>
<dbReference type="SMART" id="SM00382">
    <property type="entry name" value="AAA"/>
    <property type="match status" value="2"/>
</dbReference>
<evidence type="ECO:0000256" key="3">
    <source>
        <dbReference type="ARBA" id="ARBA00022840"/>
    </source>
</evidence>